<evidence type="ECO:0000256" key="4">
    <source>
        <dbReference type="ARBA" id="ARBA00022602"/>
    </source>
</evidence>
<comment type="caution">
    <text evidence="10">The sequence shown here is derived from an EMBL/GenBank/DDBJ whole genome shotgun (WGS) entry which is preliminary data.</text>
</comment>
<dbReference type="GO" id="GO:0005968">
    <property type="term" value="C:Rab-protein geranylgeranyltransferase complex"/>
    <property type="evidence" value="ECO:0007669"/>
    <property type="project" value="TreeGrafter"/>
</dbReference>
<evidence type="ECO:0000256" key="6">
    <source>
        <dbReference type="ARBA" id="ARBA00022737"/>
    </source>
</evidence>
<dbReference type="PANTHER" id="PTHR11129:SF2">
    <property type="entry name" value="GERANYLGERANYL TRANSFERASE TYPE-2 SUBUNIT ALPHA"/>
    <property type="match status" value="1"/>
</dbReference>
<evidence type="ECO:0000256" key="8">
    <source>
        <dbReference type="ARBA" id="ARBA00047658"/>
    </source>
</evidence>
<accession>A0A2R6QYC0</accession>
<dbReference type="InterPro" id="IPR001611">
    <property type="entry name" value="Leu-rich_rpt"/>
</dbReference>
<dbReference type="PROSITE" id="PS51147">
    <property type="entry name" value="PFTA"/>
    <property type="match status" value="5"/>
</dbReference>
<reference evidence="11" key="2">
    <citation type="journal article" date="2018" name="BMC Genomics">
        <title>A manually annotated Actinidia chinensis var. chinensis (kiwifruit) genome highlights the challenges associated with draft genomes and gene prediction in plants.</title>
        <authorList>
            <person name="Pilkington S.M."/>
            <person name="Crowhurst R."/>
            <person name="Hilario E."/>
            <person name="Nardozza S."/>
            <person name="Fraser L."/>
            <person name="Peng Y."/>
            <person name="Gunaseelan K."/>
            <person name="Simpson R."/>
            <person name="Tahir J."/>
            <person name="Deroles S.C."/>
            <person name="Templeton K."/>
            <person name="Luo Z."/>
            <person name="Davy M."/>
            <person name="Cheng C."/>
            <person name="McNeilage M."/>
            <person name="Scaglione D."/>
            <person name="Liu Y."/>
            <person name="Zhang Q."/>
            <person name="Datson P."/>
            <person name="De Silva N."/>
            <person name="Gardiner S.E."/>
            <person name="Bassett H."/>
            <person name="Chagne D."/>
            <person name="McCallum J."/>
            <person name="Dzierzon H."/>
            <person name="Deng C."/>
            <person name="Wang Y.Y."/>
            <person name="Barron L."/>
            <person name="Manako K."/>
            <person name="Bowen J."/>
            <person name="Foster T.M."/>
            <person name="Erridge Z.A."/>
            <person name="Tiffin H."/>
            <person name="Waite C.N."/>
            <person name="Davies K.M."/>
            <person name="Grierson E.P."/>
            <person name="Laing W.A."/>
            <person name="Kirk R."/>
            <person name="Chen X."/>
            <person name="Wood M."/>
            <person name="Montefiori M."/>
            <person name="Brummell D.A."/>
            <person name="Schwinn K.E."/>
            <person name="Catanach A."/>
            <person name="Fullerton C."/>
            <person name="Li D."/>
            <person name="Meiyalaghan S."/>
            <person name="Nieuwenhuizen N."/>
            <person name="Read N."/>
            <person name="Prakash R."/>
            <person name="Hunter D."/>
            <person name="Zhang H."/>
            <person name="McKenzie M."/>
            <person name="Knabel M."/>
            <person name="Harris A."/>
            <person name="Allan A.C."/>
            <person name="Gleave A."/>
            <person name="Chen A."/>
            <person name="Janssen B.J."/>
            <person name="Plunkett B."/>
            <person name="Ampomah-Dwamena C."/>
            <person name="Voogd C."/>
            <person name="Leif D."/>
            <person name="Lafferty D."/>
            <person name="Souleyre E.J.F."/>
            <person name="Varkonyi-Gasic E."/>
            <person name="Gambi F."/>
            <person name="Hanley J."/>
            <person name="Yao J.L."/>
            <person name="Cheung J."/>
            <person name="David K.M."/>
            <person name="Warren B."/>
            <person name="Marsh K."/>
            <person name="Snowden K.C."/>
            <person name="Lin-Wang K."/>
            <person name="Brian L."/>
            <person name="Martinez-Sanchez M."/>
            <person name="Wang M."/>
            <person name="Ileperuma N."/>
            <person name="Macnee N."/>
            <person name="Campin R."/>
            <person name="McAtee P."/>
            <person name="Drummond R.S.M."/>
            <person name="Espley R.V."/>
            <person name="Ireland H.S."/>
            <person name="Wu R."/>
            <person name="Atkinson R.G."/>
            <person name="Karunairetnam S."/>
            <person name="Bulley S."/>
            <person name="Chunkath S."/>
            <person name="Hanley Z."/>
            <person name="Storey R."/>
            <person name="Thrimawithana A.H."/>
            <person name="Thomson S."/>
            <person name="David C."/>
            <person name="Testolin R."/>
            <person name="Huang H."/>
            <person name="Hellens R.P."/>
            <person name="Schaffer R.J."/>
        </authorList>
    </citation>
    <scope>NUCLEOTIDE SEQUENCE [LARGE SCALE GENOMIC DNA]</scope>
    <source>
        <strain evidence="11">cv. Red5</strain>
    </source>
</reference>
<dbReference type="GO" id="GO:0097354">
    <property type="term" value="P:prenylation"/>
    <property type="evidence" value="ECO:0007669"/>
    <property type="project" value="UniProtKB-UniRule"/>
</dbReference>
<gene>
    <name evidence="10" type="ORF">CEY00_Acc12136</name>
</gene>
<proteinExistence type="inferred from homology"/>
<dbReference type="InterPro" id="IPR032675">
    <property type="entry name" value="LRR_dom_sf"/>
</dbReference>
<evidence type="ECO:0000256" key="9">
    <source>
        <dbReference type="RuleBase" id="RU367120"/>
    </source>
</evidence>
<dbReference type="Gene3D" id="1.25.40.120">
    <property type="entry name" value="Protein prenylyltransferase"/>
    <property type="match status" value="1"/>
</dbReference>
<comment type="similarity">
    <text evidence="1 9">Belongs to the protein prenyltransferase subunit alpha family.</text>
</comment>
<dbReference type="OMA" id="YNEIGSH"/>
<protein>
    <recommendedName>
        <fullName evidence="3 9">Geranylgeranyl transferase type-2 subunit alpha</fullName>
        <ecNumber evidence="2 9">2.5.1.60</ecNumber>
    </recommendedName>
    <alternativeName>
        <fullName evidence="7 9">Geranylgeranyl transferase type II subunit alpha</fullName>
    </alternativeName>
</protein>
<sequence length="714" mass="82109">MHGRARKTPTPQEEKAFALKASKLRPLQSQFLQFHHNKTYTKEALEVCAKLLEANPEYLTAWNYRKVAVEHILSHSETETEIDPESIKSIFSEELRVTERAFAQNYKSYGAWYHRKWVLSKGHSSIDRELQLLEVFLKKDTRNFHAWNYRRFVAALKNRSDEEELQFTTDMISDNFSNYSAWHNRSVLLSQLLEKKVQGYFPKEKVLTEECNLVHQALFTDPDDQSGWFYHLWILDRMVKVESPLLVSTWPPHGSSINVSVKGCLDKSTLSPMTSFDLNTGTIPVILYFSEAVEGVNSSTINVESIYDATQDLIWTPLSTNNSGSAQAWVTYLNFLEEKFHFLQANPLKVSVGHSQGIVSLNGFHCAHPTEFEFTVYVQPPTSQHTDLQCLEMISWGDENFHICETHLKESSPIKFSYQLENNEDNESTTYKWKAETIANEIALFRELLSEANCKIGKLTLARLLMAHDVIMSYNKSSDTYKLAHSEEVLELYCDLMNSDPSHSQFYKDEYSLVLLQQLTSNLESLLRHCYHYRDLSSSSIHGHICLRLCNLSLSRIGSIKQLLWIQMLDLSHNQLRSIEGLEAMQLLSCLNLSHNQIGTFSALEPLKLLKALKVLNVSYNEIGAHSVNTRRYLCSSPLSHTVGSDWNFSEFAIDSVDVANYWEAFFIFKDLKLTQLDIIGNVVADEKFKVFLLKVMPTLKWLDGVELQRHPKP</sequence>
<evidence type="ECO:0000256" key="3">
    <source>
        <dbReference type="ARBA" id="ARBA00014772"/>
    </source>
</evidence>
<name>A0A2R6QYC0_ACTCC</name>
<dbReference type="InterPro" id="IPR002088">
    <property type="entry name" value="Prenyl_trans_a"/>
</dbReference>
<dbReference type="EC" id="2.5.1.60" evidence="2 9"/>
<dbReference type="OrthoDB" id="1658at2759"/>
<dbReference type="FunFam" id="1.25.40.120:FF:000035">
    <property type="entry name" value="Geranylgeranyl transferase type-2 subunit alpha"/>
    <property type="match status" value="1"/>
</dbReference>
<evidence type="ECO:0000256" key="2">
    <source>
        <dbReference type="ARBA" id="ARBA00012656"/>
    </source>
</evidence>
<dbReference type="STRING" id="1590841.A0A2R6QYC0"/>
<keyword evidence="11" id="KW-1185">Reference proteome</keyword>
<keyword evidence="5 9" id="KW-0808">Transferase</keyword>
<dbReference type="EMBL" id="NKQK01000011">
    <property type="protein sequence ID" value="PSS17349.1"/>
    <property type="molecule type" value="Genomic_DNA"/>
</dbReference>
<comment type="catalytic activity">
    <reaction evidence="8 9">
        <text>geranylgeranyl diphosphate + L-cysteinyl-[protein] = S-geranylgeranyl-L-cysteinyl-[protein] + diphosphate</text>
        <dbReference type="Rhea" id="RHEA:21240"/>
        <dbReference type="Rhea" id="RHEA-COMP:10131"/>
        <dbReference type="Rhea" id="RHEA-COMP:11537"/>
        <dbReference type="ChEBI" id="CHEBI:29950"/>
        <dbReference type="ChEBI" id="CHEBI:33019"/>
        <dbReference type="ChEBI" id="CHEBI:57533"/>
        <dbReference type="ChEBI" id="CHEBI:86021"/>
        <dbReference type="EC" id="2.5.1.60"/>
    </reaction>
</comment>
<dbReference type="GO" id="GO:0004663">
    <property type="term" value="F:Rab geranylgeranyltransferase activity"/>
    <property type="evidence" value="ECO:0007669"/>
    <property type="project" value="UniProtKB-UniRule"/>
</dbReference>
<evidence type="ECO:0000313" key="10">
    <source>
        <dbReference type="EMBL" id="PSS17349.1"/>
    </source>
</evidence>
<dbReference type="Gramene" id="PSS17349">
    <property type="protein sequence ID" value="PSS17349"/>
    <property type="gene ID" value="CEY00_Acc12136"/>
</dbReference>
<dbReference type="FunFam" id="3.80.10.10:FF:000756">
    <property type="entry name" value="Rab geranylgeranyl transferase like protein"/>
    <property type="match status" value="1"/>
</dbReference>
<keyword evidence="6" id="KW-0677">Repeat</keyword>
<keyword evidence="4 9" id="KW-0637">Prenyltransferase</keyword>
<dbReference type="PANTHER" id="PTHR11129">
    <property type="entry name" value="PROTEIN FARNESYLTRANSFERASE ALPHA SUBUNIT/RAB GERANYLGERANYL TRANSFERASE ALPHA SUBUNIT"/>
    <property type="match status" value="1"/>
</dbReference>
<dbReference type="SUPFAM" id="SSF52058">
    <property type="entry name" value="L domain-like"/>
    <property type="match status" value="1"/>
</dbReference>
<dbReference type="AlphaFoldDB" id="A0A2R6QYC0"/>
<dbReference type="PROSITE" id="PS51450">
    <property type="entry name" value="LRR"/>
    <property type="match status" value="2"/>
</dbReference>
<dbReference type="SUPFAM" id="SSF48439">
    <property type="entry name" value="Protein prenylyltransferase"/>
    <property type="match status" value="1"/>
</dbReference>
<evidence type="ECO:0000256" key="7">
    <source>
        <dbReference type="ARBA" id="ARBA00031267"/>
    </source>
</evidence>
<dbReference type="Pfam" id="PF01239">
    <property type="entry name" value="PPTA"/>
    <property type="match status" value="5"/>
</dbReference>
<evidence type="ECO:0000256" key="5">
    <source>
        <dbReference type="ARBA" id="ARBA00022679"/>
    </source>
</evidence>
<evidence type="ECO:0000313" key="11">
    <source>
        <dbReference type="Proteomes" id="UP000241394"/>
    </source>
</evidence>
<reference evidence="10 11" key="1">
    <citation type="submission" date="2017-07" db="EMBL/GenBank/DDBJ databases">
        <title>An improved, manually edited Actinidia chinensis var. chinensis (kiwifruit) genome highlights the challenges associated with draft genomes and gene prediction in plants.</title>
        <authorList>
            <person name="Pilkington S."/>
            <person name="Crowhurst R."/>
            <person name="Hilario E."/>
            <person name="Nardozza S."/>
            <person name="Fraser L."/>
            <person name="Peng Y."/>
            <person name="Gunaseelan K."/>
            <person name="Simpson R."/>
            <person name="Tahir J."/>
            <person name="Deroles S."/>
            <person name="Templeton K."/>
            <person name="Luo Z."/>
            <person name="Davy M."/>
            <person name="Cheng C."/>
            <person name="Mcneilage M."/>
            <person name="Scaglione D."/>
            <person name="Liu Y."/>
            <person name="Zhang Q."/>
            <person name="Datson P."/>
            <person name="De Silva N."/>
            <person name="Gardiner S."/>
            <person name="Bassett H."/>
            <person name="Chagne D."/>
            <person name="Mccallum J."/>
            <person name="Dzierzon H."/>
            <person name="Deng C."/>
            <person name="Wang Y.-Y."/>
            <person name="Barron N."/>
            <person name="Manako K."/>
            <person name="Bowen J."/>
            <person name="Foster T."/>
            <person name="Erridge Z."/>
            <person name="Tiffin H."/>
            <person name="Waite C."/>
            <person name="Davies K."/>
            <person name="Grierson E."/>
            <person name="Laing W."/>
            <person name="Kirk R."/>
            <person name="Chen X."/>
            <person name="Wood M."/>
            <person name="Montefiori M."/>
            <person name="Brummell D."/>
            <person name="Schwinn K."/>
            <person name="Catanach A."/>
            <person name="Fullerton C."/>
            <person name="Li D."/>
            <person name="Meiyalaghan S."/>
            <person name="Nieuwenhuizen N."/>
            <person name="Read N."/>
            <person name="Prakash R."/>
            <person name="Hunter D."/>
            <person name="Zhang H."/>
            <person name="Mckenzie M."/>
            <person name="Knabel M."/>
            <person name="Harris A."/>
            <person name="Allan A."/>
            <person name="Chen A."/>
            <person name="Janssen B."/>
            <person name="Plunkett B."/>
            <person name="Dwamena C."/>
            <person name="Voogd C."/>
            <person name="Leif D."/>
            <person name="Lafferty D."/>
            <person name="Souleyre E."/>
            <person name="Varkonyi-Gasic E."/>
            <person name="Gambi F."/>
            <person name="Hanley J."/>
            <person name="Yao J.-L."/>
            <person name="Cheung J."/>
            <person name="David K."/>
            <person name="Warren B."/>
            <person name="Marsh K."/>
            <person name="Snowden K."/>
            <person name="Lin-Wang K."/>
            <person name="Brian L."/>
            <person name="Martinez-Sanchez M."/>
            <person name="Wang M."/>
            <person name="Ileperuma N."/>
            <person name="Macnee N."/>
            <person name="Campin R."/>
            <person name="Mcatee P."/>
            <person name="Drummond R."/>
            <person name="Espley R."/>
            <person name="Ireland H."/>
            <person name="Wu R."/>
            <person name="Atkinson R."/>
            <person name="Karunairetnam S."/>
            <person name="Bulley S."/>
            <person name="Chunkath S."/>
            <person name="Hanley Z."/>
            <person name="Storey R."/>
            <person name="Thrimawithana A."/>
            <person name="Thomson S."/>
            <person name="David C."/>
            <person name="Testolin R."/>
        </authorList>
    </citation>
    <scope>NUCLEOTIDE SEQUENCE [LARGE SCALE GENOMIC DNA]</scope>
    <source>
        <strain evidence="11">cv. Red5</strain>
        <tissue evidence="10">Young leaf</tissue>
    </source>
</reference>
<evidence type="ECO:0000256" key="1">
    <source>
        <dbReference type="ARBA" id="ARBA00006734"/>
    </source>
</evidence>
<dbReference type="FunCoup" id="A0A2R6QYC0">
    <property type="interactions" value="4901"/>
</dbReference>
<dbReference type="Gene3D" id="3.80.10.10">
    <property type="entry name" value="Ribonuclease Inhibitor"/>
    <property type="match status" value="1"/>
</dbReference>
<dbReference type="Proteomes" id="UP000241394">
    <property type="component" value="Chromosome LG11"/>
</dbReference>
<comment type="function">
    <text evidence="9">Catalyzes the transfer of a geranyl-geranyl moiety from geranyl-geranyl pyrophosphate to cysteines occuring in specific C-terminal amino acid sequences.</text>
</comment>
<organism evidence="10 11">
    <name type="scientific">Actinidia chinensis var. chinensis</name>
    <name type="common">Chinese soft-hair kiwi</name>
    <dbReference type="NCBI Taxonomy" id="1590841"/>
    <lineage>
        <taxon>Eukaryota</taxon>
        <taxon>Viridiplantae</taxon>
        <taxon>Streptophyta</taxon>
        <taxon>Embryophyta</taxon>
        <taxon>Tracheophyta</taxon>
        <taxon>Spermatophyta</taxon>
        <taxon>Magnoliopsida</taxon>
        <taxon>eudicotyledons</taxon>
        <taxon>Gunneridae</taxon>
        <taxon>Pentapetalae</taxon>
        <taxon>asterids</taxon>
        <taxon>Ericales</taxon>
        <taxon>Actinidiaceae</taxon>
        <taxon>Actinidia</taxon>
    </lineage>
</organism>
<dbReference type="InParanoid" id="A0A2R6QYC0"/>